<dbReference type="InterPro" id="IPR002586">
    <property type="entry name" value="CobQ/CobB/MinD/ParA_Nub-bd_dom"/>
</dbReference>
<comment type="miscellaneous">
    <text evidence="8">The a and c carboxylates of cobyrinate are activated for nucleophilic attack via formation of a phosphorylated intermediate by ATP. CbiA catalyzes first the amidation of the c-carboxylate, and then that of the a-carboxylate.</text>
</comment>
<protein>
    <recommendedName>
        <fullName evidence="8">Cobyrinate a,c-diamide synthase</fullName>
        <ecNumber evidence="8">6.3.5.11</ecNumber>
    </recommendedName>
    <alternativeName>
        <fullName evidence="8">Cobyrinic acid a,c-diamide synthetase</fullName>
    </alternativeName>
</protein>
<name>A0ABR7CW06_9BACT</name>
<evidence type="ECO:0000256" key="2">
    <source>
        <dbReference type="ARBA" id="ARBA00022573"/>
    </source>
</evidence>
<dbReference type="PROSITE" id="PS51274">
    <property type="entry name" value="GATASE_COBBQ"/>
    <property type="match status" value="1"/>
</dbReference>
<dbReference type="InterPro" id="IPR027417">
    <property type="entry name" value="P-loop_NTPase"/>
</dbReference>
<dbReference type="EC" id="6.3.5.11" evidence="8"/>
<dbReference type="InterPro" id="IPR029062">
    <property type="entry name" value="Class_I_gatase-like"/>
</dbReference>
<comment type="cofactor">
    <cofactor evidence="1 8">
        <name>Mg(2+)</name>
        <dbReference type="ChEBI" id="CHEBI:18420"/>
    </cofactor>
</comment>
<keyword evidence="4 8" id="KW-0547">Nucleotide-binding</keyword>
<dbReference type="InterPro" id="IPR004484">
    <property type="entry name" value="CbiA/CobB_synth"/>
</dbReference>
<evidence type="ECO:0000256" key="1">
    <source>
        <dbReference type="ARBA" id="ARBA00001946"/>
    </source>
</evidence>
<sequence>MRKPQVLIGAATSGSGKTTFTLGLLRLLRNKGMKVQPFKCGPDYIDTKHHAMAAGEEAVNLDTFMASAGHVRQIYSRYGTGADACVTEGVMGLFDGYDKMRGSSAEIAGLLGIPVVLVLNAKSTAYSVAPVLHGFKHFYPGIRVVGAIFNFVASESHYAYLRGACEDVGIEALGYIPKDEGIVIPSRHLGLSIDGSCCFDEFANRVAEVIAKTVNVERLLEICTTDFPACGVNGDAERGEMKIAVARDEAFNFMYRENIGALEREGEVVFFSPLHDTVLPEADLIYLPGGYPELFLAELSGNEEMKQALRAYCEAGGRVLAECGGMMYLCESIAGTDGVAYPMVGVLSREATMEPMKLKLGYREVVLNGKAIRGHEFHYSRVKPGTEEVVRVGEVYNAKGGRVDTPVYRYKNVIASYVHFYWGECGMERLLNMALRDSE</sequence>
<evidence type="ECO:0000256" key="3">
    <source>
        <dbReference type="ARBA" id="ARBA00022598"/>
    </source>
</evidence>
<dbReference type="EMBL" id="JACOOH010000001">
    <property type="protein sequence ID" value="MBC5619525.1"/>
    <property type="molecule type" value="Genomic_DNA"/>
</dbReference>
<dbReference type="PANTHER" id="PTHR43873">
    <property type="entry name" value="COBYRINATE A,C-DIAMIDE SYNTHASE"/>
    <property type="match status" value="1"/>
</dbReference>
<evidence type="ECO:0000256" key="4">
    <source>
        <dbReference type="ARBA" id="ARBA00022741"/>
    </source>
</evidence>
<accession>A0ABR7CW06</accession>
<dbReference type="SUPFAM" id="SSF52317">
    <property type="entry name" value="Class I glutamine amidotransferase-like"/>
    <property type="match status" value="1"/>
</dbReference>
<evidence type="ECO:0000256" key="8">
    <source>
        <dbReference type="HAMAP-Rule" id="MF_00027"/>
    </source>
</evidence>
<feature type="domain" description="CobQ/CobB/MinD/ParA nucleotide binding" evidence="9">
    <location>
        <begin position="9"/>
        <end position="185"/>
    </location>
</feature>
<dbReference type="NCBIfam" id="NF002204">
    <property type="entry name" value="PRK01077.1"/>
    <property type="match status" value="1"/>
</dbReference>
<dbReference type="HAMAP" id="MF_00027">
    <property type="entry name" value="CobB_CbiA"/>
    <property type="match status" value="1"/>
</dbReference>
<dbReference type="SUPFAM" id="SSF52540">
    <property type="entry name" value="P-loop containing nucleoside triphosphate hydrolases"/>
    <property type="match status" value="1"/>
</dbReference>
<dbReference type="Gene3D" id="3.40.50.300">
    <property type="entry name" value="P-loop containing nucleotide triphosphate hydrolases"/>
    <property type="match status" value="1"/>
</dbReference>
<keyword evidence="12" id="KW-1185">Reference proteome</keyword>
<evidence type="ECO:0000259" key="9">
    <source>
        <dbReference type="Pfam" id="PF01656"/>
    </source>
</evidence>
<keyword evidence="3 8" id="KW-0436">Ligase</keyword>
<dbReference type="PANTHER" id="PTHR43873:SF1">
    <property type="entry name" value="COBYRINATE A,C-DIAMIDE SYNTHASE"/>
    <property type="match status" value="1"/>
</dbReference>
<evidence type="ECO:0000313" key="12">
    <source>
        <dbReference type="Proteomes" id="UP000646484"/>
    </source>
</evidence>
<dbReference type="Pfam" id="PF01656">
    <property type="entry name" value="CbiA"/>
    <property type="match status" value="1"/>
</dbReference>
<keyword evidence="5 8" id="KW-0067">ATP-binding</keyword>
<keyword evidence="6 8" id="KW-0460">Magnesium</keyword>
<evidence type="ECO:0000256" key="6">
    <source>
        <dbReference type="ARBA" id="ARBA00022842"/>
    </source>
</evidence>
<proteinExistence type="inferred from homology"/>
<comment type="similarity">
    <text evidence="8">Belongs to the CobB/CbiA family.</text>
</comment>
<dbReference type="CDD" id="cd03130">
    <property type="entry name" value="GATase1_CobB"/>
    <property type="match status" value="1"/>
</dbReference>
<comment type="caution">
    <text evidence="11">The sequence shown here is derived from an EMBL/GenBank/DDBJ whole genome shotgun (WGS) entry which is preliminary data.</text>
</comment>
<feature type="site" description="Increases nucleophilicity of active site Cys" evidence="8">
    <location>
        <position position="419"/>
    </location>
</feature>
<comment type="pathway">
    <text evidence="8">Cofactor biosynthesis; adenosylcobalamin biosynthesis; cob(II)yrinate a,c-diamide from sirohydrochlorin (anaerobic route): step 10/10.</text>
</comment>
<keyword evidence="2 8" id="KW-0169">Cobalamin biosynthesis</keyword>
<evidence type="ECO:0000256" key="5">
    <source>
        <dbReference type="ARBA" id="ARBA00022840"/>
    </source>
</evidence>
<dbReference type="RefSeq" id="WP_186974969.1">
    <property type="nucleotide sequence ID" value="NZ_JACOOH010000001.1"/>
</dbReference>
<evidence type="ECO:0000259" key="10">
    <source>
        <dbReference type="Pfam" id="PF07685"/>
    </source>
</evidence>
<dbReference type="CDD" id="cd05388">
    <property type="entry name" value="CobB_N"/>
    <property type="match status" value="1"/>
</dbReference>
<reference evidence="11 12" key="1">
    <citation type="submission" date="2020-08" db="EMBL/GenBank/DDBJ databases">
        <title>Genome public.</title>
        <authorList>
            <person name="Liu C."/>
            <person name="Sun Q."/>
        </authorList>
    </citation>
    <scope>NUCLEOTIDE SEQUENCE [LARGE SCALE GENOMIC DNA]</scope>
    <source>
        <strain evidence="11 12">NSJ-56</strain>
    </source>
</reference>
<organism evidence="11 12">
    <name type="scientific">Butyricimonas hominis</name>
    <dbReference type="NCBI Taxonomy" id="2763032"/>
    <lineage>
        <taxon>Bacteria</taxon>
        <taxon>Pseudomonadati</taxon>
        <taxon>Bacteroidota</taxon>
        <taxon>Bacteroidia</taxon>
        <taxon>Bacteroidales</taxon>
        <taxon>Odoribacteraceae</taxon>
        <taxon>Butyricimonas</taxon>
    </lineage>
</organism>
<dbReference type="InterPro" id="IPR011698">
    <property type="entry name" value="GATase_3"/>
</dbReference>
<dbReference type="NCBIfam" id="TIGR00379">
    <property type="entry name" value="cobB"/>
    <property type="match status" value="1"/>
</dbReference>
<comment type="catalytic activity">
    <reaction evidence="8">
        <text>cob(II)yrinate + 2 L-glutamine + 2 ATP + 2 H2O = cob(II)yrinate a,c diamide + 2 L-glutamate + 2 ADP + 2 phosphate + 2 H(+)</text>
        <dbReference type="Rhea" id="RHEA:26289"/>
        <dbReference type="ChEBI" id="CHEBI:15377"/>
        <dbReference type="ChEBI" id="CHEBI:15378"/>
        <dbReference type="ChEBI" id="CHEBI:29985"/>
        <dbReference type="ChEBI" id="CHEBI:30616"/>
        <dbReference type="ChEBI" id="CHEBI:43474"/>
        <dbReference type="ChEBI" id="CHEBI:58359"/>
        <dbReference type="ChEBI" id="CHEBI:58537"/>
        <dbReference type="ChEBI" id="CHEBI:58894"/>
        <dbReference type="ChEBI" id="CHEBI:456216"/>
        <dbReference type="EC" id="6.3.5.11"/>
    </reaction>
</comment>
<dbReference type="Gene3D" id="3.40.50.880">
    <property type="match status" value="1"/>
</dbReference>
<feature type="active site" description="Nucleophile" evidence="8">
    <location>
        <position position="323"/>
    </location>
</feature>
<evidence type="ECO:0000256" key="7">
    <source>
        <dbReference type="ARBA" id="ARBA00022962"/>
    </source>
</evidence>
<feature type="domain" description="CobB/CobQ-like glutamine amidotransferase" evidence="10">
    <location>
        <begin position="242"/>
        <end position="422"/>
    </location>
</feature>
<dbReference type="Pfam" id="PF07685">
    <property type="entry name" value="GATase_3"/>
    <property type="match status" value="1"/>
</dbReference>
<gene>
    <name evidence="8" type="primary">cbiA</name>
    <name evidence="11" type="ORF">H8S64_00270</name>
</gene>
<evidence type="ECO:0000313" key="11">
    <source>
        <dbReference type="EMBL" id="MBC5619525.1"/>
    </source>
</evidence>
<comment type="function">
    <text evidence="8">Catalyzes the ATP-dependent amidation of the two carboxylate groups at positions a and c of cobyrinate, using either L-glutamine or ammonia as the nitrogen source.</text>
</comment>
<dbReference type="Proteomes" id="UP000646484">
    <property type="component" value="Unassembled WGS sequence"/>
</dbReference>
<comment type="domain">
    <text evidence="8">Comprises of two domains. The C-terminal domain contains the binding site for glutamine and catalyzes the hydrolysis of this substrate to glutamate and ammonia. The N-terminal domain is anticipated to bind ATP and cobyrinate and catalyzes the ultimate synthesis of the diamide product. The ammonia produced via the glutaminase domain is probably translocated to the adjacent domain via a molecular tunnel, where it reacts with an activated intermediate.</text>
</comment>
<keyword evidence="7 8" id="KW-0315">Glutamine amidotransferase</keyword>